<accession>T1B7C0</accession>
<sequence length="50" mass="5543">MNQTEFAALGGISKATQVAYEANTTEPQASYFRRLHEAGVDIGWILTRKT</sequence>
<comment type="caution">
    <text evidence="1">The sequence shown here is derived from an EMBL/GenBank/DDBJ whole genome shotgun (WGS) entry which is preliminary data.</text>
</comment>
<protein>
    <submittedName>
        <fullName evidence="1">Helix-turn-helix domain protein</fullName>
    </submittedName>
</protein>
<reference evidence="1" key="2">
    <citation type="journal article" date="2014" name="ISME J.">
        <title>Microbial stratification in low pH oxic and suboxic macroscopic growths along an acid mine drainage.</title>
        <authorList>
            <person name="Mendez-Garcia C."/>
            <person name="Mesa V."/>
            <person name="Sprenger R.R."/>
            <person name="Richter M."/>
            <person name="Diez M.S."/>
            <person name="Solano J."/>
            <person name="Bargiela R."/>
            <person name="Golyshina O.V."/>
            <person name="Manteca A."/>
            <person name="Ramos J.L."/>
            <person name="Gallego J.R."/>
            <person name="Llorente I."/>
            <person name="Martins Dos Santos V.A."/>
            <person name="Jensen O.N."/>
            <person name="Pelaez A.I."/>
            <person name="Sanchez J."/>
            <person name="Ferrer M."/>
        </authorList>
    </citation>
    <scope>NUCLEOTIDE SEQUENCE</scope>
</reference>
<dbReference type="InterPro" id="IPR010982">
    <property type="entry name" value="Lambda_DNA-bd_dom_sf"/>
</dbReference>
<dbReference type="SUPFAM" id="SSF47413">
    <property type="entry name" value="lambda repressor-like DNA-binding domains"/>
    <property type="match status" value="1"/>
</dbReference>
<reference evidence="1" key="1">
    <citation type="submission" date="2013-08" db="EMBL/GenBank/DDBJ databases">
        <authorList>
            <person name="Mendez C."/>
            <person name="Richter M."/>
            <person name="Ferrer M."/>
            <person name="Sanchez J."/>
        </authorList>
    </citation>
    <scope>NUCLEOTIDE SEQUENCE</scope>
</reference>
<dbReference type="InterPro" id="IPR001387">
    <property type="entry name" value="Cro/C1-type_HTH"/>
</dbReference>
<dbReference type="EMBL" id="AUZZ01001429">
    <property type="protein sequence ID" value="EQD64373.1"/>
    <property type="molecule type" value="Genomic_DNA"/>
</dbReference>
<dbReference type="AlphaFoldDB" id="T1B7C0"/>
<gene>
    <name evidence="1" type="ORF">B2A_02039</name>
</gene>
<evidence type="ECO:0000313" key="1">
    <source>
        <dbReference type="EMBL" id="EQD64373.1"/>
    </source>
</evidence>
<dbReference type="GO" id="GO:0003677">
    <property type="term" value="F:DNA binding"/>
    <property type="evidence" value="ECO:0007669"/>
    <property type="project" value="InterPro"/>
</dbReference>
<organism evidence="1">
    <name type="scientific">mine drainage metagenome</name>
    <dbReference type="NCBI Taxonomy" id="410659"/>
    <lineage>
        <taxon>unclassified sequences</taxon>
        <taxon>metagenomes</taxon>
        <taxon>ecological metagenomes</taxon>
    </lineage>
</organism>
<name>T1B7C0_9ZZZZ</name>
<proteinExistence type="predicted"/>
<dbReference type="CDD" id="cd00093">
    <property type="entry name" value="HTH_XRE"/>
    <property type="match status" value="1"/>
</dbReference>
<feature type="non-terminal residue" evidence="1">
    <location>
        <position position="50"/>
    </location>
</feature>